<dbReference type="OrthoDB" id="9805017at2"/>
<keyword evidence="3" id="KW-1185">Reference proteome</keyword>
<sequence>MKEFTINKKRFLENLFFKCIRAKFLRIIIFGIFLFSTNTFAQTQTVRDFFSLPAPARCTSNDLDIISADLDLPTCVCTDGQTITAGLTLGIRNNTESKRASFSFWAQLTVTNPGDNSKEFYMLEGCENEILPGNDYIDPPRIKLATFSNLLVYKYNSTSGKYELVTDSNNVPIPEIPYICGTSLELTNIYQGWTDASKNDNRQCGGIDASKINPKCGIIPVLGVGVGLSAGSESTDISCNGAGDGSMKITFSGGKAPYYLDSGDGNGYSSTPIDLTTLPPGPPYEITLSNLQGSNLGTTYNWKIKDSSDPICEKGDSETFTDPAALSLTLKSTDISCNGAGDGIIALDDTATNSSFDSYKLYKVGENGGDDTEVGSVSPDATTGVFKSDMGAGSYYIIGTVASGNGVDTCTKKSDTETFTDPAALSLTLKSTDISCNGAGDGIIALDDTATNSSFDSYKLYKVGENGGDDTEVGSVSPDATTGVFKS</sequence>
<name>A0A550HW51_9FLAO</name>
<protein>
    <recommendedName>
        <fullName evidence="4">Gliding motility-associated C-terminal domain-containing protein</fullName>
    </recommendedName>
</protein>
<reference evidence="2 3" key="1">
    <citation type="submission" date="2019-06" db="EMBL/GenBank/DDBJ databases">
        <title>Gramella sabulilitoris sp. nov., isolated from a marine sand.</title>
        <authorList>
            <person name="Yoon J.-H."/>
        </authorList>
    </citation>
    <scope>NUCLEOTIDE SEQUENCE [LARGE SCALE GENOMIC DNA]</scope>
    <source>
        <strain evidence="2 3">HSMS-1</strain>
    </source>
</reference>
<dbReference type="AlphaFoldDB" id="A0A550HW51"/>
<gene>
    <name evidence="2" type="ORF">FGM01_14355</name>
</gene>
<accession>A0A550HW51</accession>
<dbReference type="EMBL" id="VHSF01000007">
    <property type="protein sequence ID" value="TRO62875.1"/>
    <property type="molecule type" value="Genomic_DNA"/>
</dbReference>
<evidence type="ECO:0008006" key="4">
    <source>
        <dbReference type="Google" id="ProtNLM"/>
    </source>
</evidence>
<evidence type="ECO:0000313" key="3">
    <source>
        <dbReference type="Proteomes" id="UP000315131"/>
    </source>
</evidence>
<feature type="region of interest" description="Disordered" evidence="1">
    <location>
        <begin position="467"/>
        <end position="487"/>
    </location>
</feature>
<dbReference type="Pfam" id="PF13573">
    <property type="entry name" value="SprB"/>
    <property type="match status" value="1"/>
</dbReference>
<comment type="caution">
    <text evidence="2">The sequence shown here is derived from an EMBL/GenBank/DDBJ whole genome shotgun (WGS) entry which is preliminary data.</text>
</comment>
<dbReference type="InterPro" id="IPR025667">
    <property type="entry name" value="SprB_repeat"/>
</dbReference>
<proteinExistence type="predicted"/>
<feature type="non-terminal residue" evidence="2">
    <location>
        <position position="487"/>
    </location>
</feature>
<evidence type="ECO:0000313" key="2">
    <source>
        <dbReference type="EMBL" id="TRO62875.1"/>
    </source>
</evidence>
<dbReference type="RefSeq" id="WP_143411885.1">
    <property type="nucleotide sequence ID" value="NZ_VHSF01000007.1"/>
</dbReference>
<organism evidence="2 3">
    <name type="scientific">Christiangramia sabulilitoris</name>
    <dbReference type="NCBI Taxonomy" id="2583991"/>
    <lineage>
        <taxon>Bacteria</taxon>
        <taxon>Pseudomonadati</taxon>
        <taxon>Bacteroidota</taxon>
        <taxon>Flavobacteriia</taxon>
        <taxon>Flavobacteriales</taxon>
        <taxon>Flavobacteriaceae</taxon>
        <taxon>Christiangramia</taxon>
    </lineage>
</organism>
<dbReference type="Proteomes" id="UP000315131">
    <property type="component" value="Unassembled WGS sequence"/>
</dbReference>
<evidence type="ECO:0000256" key="1">
    <source>
        <dbReference type="SAM" id="MobiDB-lite"/>
    </source>
</evidence>